<dbReference type="EMBL" id="JACHJN010000002">
    <property type="protein sequence ID" value="MBB5954751.1"/>
    <property type="molecule type" value="Genomic_DNA"/>
</dbReference>
<gene>
    <name evidence="2" type="ORF">FHS29_001321</name>
</gene>
<feature type="region of interest" description="Disordered" evidence="1">
    <location>
        <begin position="108"/>
        <end position="138"/>
    </location>
</feature>
<evidence type="ECO:0000313" key="2">
    <source>
        <dbReference type="EMBL" id="MBB5954751.1"/>
    </source>
</evidence>
<reference evidence="2 3" key="1">
    <citation type="submission" date="2020-08" db="EMBL/GenBank/DDBJ databases">
        <title>Genomic Encyclopedia of Type Strains, Phase III (KMG-III): the genomes of soil and plant-associated and newly described type strains.</title>
        <authorList>
            <person name="Whitman W."/>
        </authorList>
    </citation>
    <scope>NUCLEOTIDE SEQUENCE [LARGE SCALE GENOMIC DNA]</scope>
    <source>
        <strain evidence="2 3">CECT 8640</strain>
    </source>
</reference>
<dbReference type="RefSeq" id="WP_312864790.1">
    <property type="nucleotide sequence ID" value="NZ_JACHJN010000002.1"/>
</dbReference>
<comment type="caution">
    <text evidence="2">The sequence shown here is derived from an EMBL/GenBank/DDBJ whole genome shotgun (WGS) entry which is preliminary data.</text>
</comment>
<feature type="compositionally biased region" description="Basic and acidic residues" evidence="1">
    <location>
        <begin position="108"/>
        <end position="117"/>
    </location>
</feature>
<proteinExistence type="predicted"/>
<evidence type="ECO:0000256" key="1">
    <source>
        <dbReference type="SAM" id="MobiDB-lite"/>
    </source>
</evidence>
<name>A0A841CBZ2_9PSEU</name>
<accession>A0A841CBZ2</accession>
<dbReference type="AlphaFoldDB" id="A0A841CBZ2"/>
<organism evidence="2 3">
    <name type="scientific">Saccharothrix tamanrassetensis</name>
    <dbReference type="NCBI Taxonomy" id="1051531"/>
    <lineage>
        <taxon>Bacteria</taxon>
        <taxon>Bacillati</taxon>
        <taxon>Actinomycetota</taxon>
        <taxon>Actinomycetes</taxon>
        <taxon>Pseudonocardiales</taxon>
        <taxon>Pseudonocardiaceae</taxon>
        <taxon>Saccharothrix</taxon>
    </lineage>
</organism>
<protein>
    <submittedName>
        <fullName evidence="2">Uncharacterized protein</fullName>
    </submittedName>
</protein>
<sequence length="138" mass="15497">MSEGVAVGVWRTAEVLTAEDVLAKSVAAAEQAMRDAAKLRYPTREPSADDVRRVMQFAKSNEASPELQALQRRIAAGYLSWRQVLSGEAAEDRGVRAAFEKDRERLAALCRGEEPRTRPPRPKRHDDEEPMSFTEDAW</sequence>
<dbReference type="Proteomes" id="UP000547510">
    <property type="component" value="Unassembled WGS sequence"/>
</dbReference>
<evidence type="ECO:0000313" key="3">
    <source>
        <dbReference type="Proteomes" id="UP000547510"/>
    </source>
</evidence>
<keyword evidence="3" id="KW-1185">Reference proteome</keyword>